<proteinExistence type="predicted"/>
<evidence type="ECO:0000256" key="6">
    <source>
        <dbReference type="SAM" id="Phobius"/>
    </source>
</evidence>
<dbReference type="SUPFAM" id="SSF103473">
    <property type="entry name" value="MFS general substrate transporter"/>
    <property type="match status" value="1"/>
</dbReference>
<feature type="transmembrane region" description="Helical" evidence="6">
    <location>
        <begin position="46"/>
        <end position="67"/>
    </location>
</feature>
<dbReference type="CDD" id="cd06173">
    <property type="entry name" value="MFS_MefA_like"/>
    <property type="match status" value="1"/>
</dbReference>
<evidence type="ECO:0000313" key="9">
    <source>
        <dbReference type="Proteomes" id="UP000598146"/>
    </source>
</evidence>
<dbReference type="InterPro" id="IPR011701">
    <property type="entry name" value="MFS"/>
</dbReference>
<evidence type="ECO:0000256" key="3">
    <source>
        <dbReference type="ARBA" id="ARBA00022692"/>
    </source>
</evidence>
<dbReference type="Proteomes" id="UP000598146">
    <property type="component" value="Unassembled WGS sequence"/>
</dbReference>
<name>A0A931C6Z8_9ACTN</name>
<dbReference type="InterPro" id="IPR036259">
    <property type="entry name" value="MFS_trans_sf"/>
</dbReference>
<evidence type="ECO:0000256" key="5">
    <source>
        <dbReference type="ARBA" id="ARBA00023136"/>
    </source>
</evidence>
<feature type="transmembrane region" description="Helical" evidence="6">
    <location>
        <begin position="171"/>
        <end position="191"/>
    </location>
</feature>
<protein>
    <submittedName>
        <fullName evidence="8">MFS transporter</fullName>
    </submittedName>
</protein>
<gene>
    <name evidence="8" type="ORF">I4J89_24230</name>
</gene>
<keyword evidence="5 6" id="KW-0472">Membrane</keyword>
<dbReference type="GO" id="GO:0022857">
    <property type="term" value="F:transmembrane transporter activity"/>
    <property type="evidence" value="ECO:0007669"/>
    <property type="project" value="InterPro"/>
</dbReference>
<dbReference type="PANTHER" id="PTHR23513">
    <property type="entry name" value="INTEGRAL MEMBRANE EFFLUX PROTEIN-RELATED"/>
    <property type="match status" value="1"/>
</dbReference>
<dbReference type="InterPro" id="IPR020846">
    <property type="entry name" value="MFS_dom"/>
</dbReference>
<comment type="caution">
    <text evidence="8">The sequence shown here is derived from an EMBL/GenBank/DDBJ whole genome shotgun (WGS) entry which is preliminary data.</text>
</comment>
<evidence type="ECO:0000256" key="1">
    <source>
        <dbReference type="ARBA" id="ARBA00004651"/>
    </source>
</evidence>
<dbReference type="Pfam" id="PF07690">
    <property type="entry name" value="MFS_1"/>
    <property type="match status" value="2"/>
</dbReference>
<dbReference type="Gene3D" id="1.20.1250.20">
    <property type="entry name" value="MFS general substrate transporter like domains"/>
    <property type="match status" value="1"/>
</dbReference>
<feature type="domain" description="Major facilitator superfamily (MFS) profile" evidence="7">
    <location>
        <begin position="220"/>
        <end position="417"/>
    </location>
</feature>
<dbReference type="EMBL" id="JADQTO010000011">
    <property type="protein sequence ID" value="MBG0564560.1"/>
    <property type="molecule type" value="Genomic_DNA"/>
</dbReference>
<evidence type="ECO:0000256" key="2">
    <source>
        <dbReference type="ARBA" id="ARBA00022475"/>
    </source>
</evidence>
<keyword evidence="2" id="KW-1003">Cell membrane</keyword>
<dbReference type="GO" id="GO:0005886">
    <property type="term" value="C:plasma membrane"/>
    <property type="evidence" value="ECO:0007669"/>
    <property type="project" value="UniProtKB-SubCell"/>
</dbReference>
<organism evidence="8 9">
    <name type="scientific">Actinoplanes aureus</name>
    <dbReference type="NCBI Taxonomy" id="2792083"/>
    <lineage>
        <taxon>Bacteria</taxon>
        <taxon>Bacillati</taxon>
        <taxon>Actinomycetota</taxon>
        <taxon>Actinomycetes</taxon>
        <taxon>Micromonosporales</taxon>
        <taxon>Micromonosporaceae</taxon>
        <taxon>Actinoplanes</taxon>
    </lineage>
</organism>
<keyword evidence="9" id="KW-1185">Reference proteome</keyword>
<feature type="transmembrane region" description="Helical" evidence="6">
    <location>
        <begin position="312"/>
        <end position="329"/>
    </location>
</feature>
<dbReference type="PROSITE" id="PS50850">
    <property type="entry name" value="MFS"/>
    <property type="match status" value="1"/>
</dbReference>
<feature type="transmembrane region" description="Helical" evidence="6">
    <location>
        <begin position="285"/>
        <end position="306"/>
    </location>
</feature>
<reference evidence="8" key="1">
    <citation type="submission" date="2020-11" db="EMBL/GenBank/DDBJ databases">
        <title>Isolation and identification of active actinomycetes.</title>
        <authorList>
            <person name="Sun X."/>
        </authorList>
    </citation>
    <scope>NUCLEOTIDE SEQUENCE</scope>
    <source>
        <strain evidence="8">NEAU-A11</strain>
    </source>
</reference>
<evidence type="ECO:0000313" key="8">
    <source>
        <dbReference type="EMBL" id="MBG0564560.1"/>
    </source>
</evidence>
<evidence type="ECO:0000256" key="4">
    <source>
        <dbReference type="ARBA" id="ARBA00022989"/>
    </source>
</evidence>
<feature type="transmembrane region" description="Helical" evidence="6">
    <location>
        <begin position="371"/>
        <end position="389"/>
    </location>
</feature>
<feature type="transmembrane region" description="Helical" evidence="6">
    <location>
        <begin position="252"/>
        <end position="278"/>
    </location>
</feature>
<dbReference type="RefSeq" id="WP_196416334.1">
    <property type="nucleotide sequence ID" value="NZ_JADQTO010000011.1"/>
</dbReference>
<dbReference type="PROSITE" id="PS51257">
    <property type="entry name" value="PROKAR_LIPOPROTEIN"/>
    <property type="match status" value="1"/>
</dbReference>
<dbReference type="PANTHER" id="PTHR23513:SF18">
    <property type="entry name" value="INTEGRAL MEMBRANE PROTEIN"/>
    <property type="match status" value="1"/>
</dbReference>
<dbReference type="AlphaFoldDB" id="A0A931C6Z8"/>
<comment type="subcellular location">
    <subcellularLocation>
        <location evidence="1">Cell membrane</location>
        <topology evidence="1">Multi-pass membrane protein</topology>
    </subcellularLocation>
</comment>
<keyword evidence="3 6" id="KW-0812">Transmembrane</keyword>
<feature type="transmembrane region" description="Helical" evidence="6">
    <location>
        <begin position="341"/>
        <end position="365"/>
    </location>
</feature>
<evidence type="ECO:0000259" key="7">
    <source>
        <dbReference type="PROSITE" id="PS50850"/>
    </source>
</evidence>
<keyword evidence="4 6" id="KW-1133">Transmembrane helix</keyword>
<sequence length="417" mass="42575">MVVGTSRRALIGLLSAQACTLSANRVLTVAVPWLLLTATDDPDRAAFHAGLVVFCQAAPYALTQWLAGPLLDRVGPRRICIAGDLASAALLAVLATVPSPPVWLIALILAGVGAADGPASAGKRLLVPVAATAAGQPVARGAGLAIALERAATAFGPALAGWLVAFLGGASALWVAGALLGLAAPIATLTFRNPPRDAARHGYATRLRTGAAYLRRHRSLRALTSMFVLTNLLDQALISVLLPVWARSGGHSAAVVGLALSAAGAASVCSALGTAWLGTRLPRRATYLAAVIISGPTRIIVLALGWPAEAVIAVWVIAGLGSGVFNPLLETVQIEMTPAELRGRVLTLISALAWVGIPVGGLLGAAMLTSVGLPATLWLCGAAYLAAVLHPGRQVAWEAPGAARHTVRTERTPAVIT</sequence>
<feature type="transmembrane region" description="Helical" evidence="6">
    <location>
        <begin position="223"/>
        <end position="246"/>
    </location>
</feature>
<accession>A0A931C6Z8</accession>